<reference evidence="1 2" key="1">
    <citation type="journal article" date="2014" name="PLoS ONE">
        <title>Global Analysis of Gene Expression Profiles in Physic Nut (Jatropha curcas L.) Seedlings Exposed to Salt Stress.</title>
        <authorList>
            <person name="Zhang L."/>
            <person name="Zhang C."/>
            <person name="Wu P."/>
            <person name="Chen Y."/>
            <person name="Li M."/>
            <person name="Jiang H."/>
            <person name="Wu G."/>
        </authorList>
    </citation>
    <scope>NUCLEOTIDE SEQUENCE [LARGE SCALE GENOMIC DNA]</scope>
    <source>
        <strain evidence="2">cv. GZQX0401</strain>
        <tissue evidence="1">Young leaves</tissue>
    </source>
</reference>
<protein>
    <submittedName>
        <fullName evidence="1">Uncharacterized protein</fullName>
    </submittedName>
</protein>
<dbReference type="EMBL" id="KK914217">
    <property type="protein sequence ID" value="KDP46583.1"/>
    <property type="molecule type" value="Genomic_DNA"/>
</dbReference>
<organism evidence="1 2">
    <name type="scientific">Jatropha curcas</name>
    <name type="common">Barbados nut</name>
    <dbReference type="NCBI Taxonomy" id="180498"/>
    <lineage>
        <taxon>Eukaryota</taxon>
        <taxon>Viridiplantae</taxon>
        <taxon>Streptophyta</taxon>
        <taxon>Embryophyta</taxon>
        <taxon>Tracheophyta</taxon>
        <taxon>Spermatophyta</taxon>
        <taxon>Magnoliopsida</taxon>
        <taxon>eudicotyledons</taxon>
        <taxon>Gunneridae</taxon>
        <taxon>Pentapetalae</taxon>
        <taxon>rosids</taxon>
        <taxon>fabids</taxon>
        <taxon>Malpighiales</taxon>
        <taxon>Euphorbiaceae</taxon>
        <taxon>Crotonoideae</taxon>
        <taxon>Jatropheae</taxon>
        <taxon>Jatropha</taxon>
    </lineage>
</organism>
<gene>
    <name evidence="1" type="ORF">JCGZ_08555</name>
</gene>
<evidence type="ECO:0000313" key="2">
    <source>
        <dbReference type="Proteomes" id="UP000027138"/>
    </source>
</evidence>
<accession>A0A067LGV6</accession>
<sequence>MSGKGMPFQYTIHAFNTSMVSFGTHDGSTSHASHSLNDFLEMMMVPEQQTHMTFSPQQPLANVVQAPRMIVDINIEHG</sequence>
<proteinExistence type="predicted"/>
<evidence type="ECO:0000313" key="1">
    <source>
        <dbReference type="EMBL" id="KDP46583.1"/>
    </source>
</evidence>
<name>A0A067LGV6_JATCU</name>
<keyword evidence="2" id="KW-1185">Reference proteome</keyword>
<dbReference type="AlphaFoldDB" id="A0A067LGV6"/>
<dbReference type="Proteomes" id="UP000027138">
    <property type="component" value="Unassembled WGS sequence"/>
</dbReference>